<dbReference type="AlphaFoldDB" id="A0AAW0KAT9"/>
<reference evidence="4 5" key="1">
    <citation type="journal article" date="2018" name="Sci. Data">
        <title>The draft genome sequence of cork oak.</title>
        <authorList>
            <person name="Ramos A.M."/>
            <person name="Usie A."/>
            <person name="Barbosa P."/>
            <person name="Barros P.M."/>
            <person name="Capote T."/>
            <person name="Chaves I."/>
            <person name="Simoes F."/>
            <person name="Abreu I."/>
            <person name="Carrasquinho I."/>
            <person name="Faro C."/>
            <person name="Guimaraes J.B."/>
            <person name="Mendonca D."/>
            <person name="Nobrega F."/>
            <person name="Rodrigues L."/>
            <person name="Saibo N.J.M."/>
            <person name="Varela M.C."/>
            <person name="Egas C."/>
            <person name="Matos J."/>
            <person name="Miguel C.M."/>
            <person name="Oliveira M.M."/>
            <person name="Ricardo C.P."/>
            <person name="Goncalves S."/>
        </authorList>
    </citation>
    <scope>NUCLEOTIDE SEQUENCE [LARGE SCALE GENOMIC DNA]</scope>
    <source>
        <strain evidence="5">cv. HL8</strain>
    </source>
</reference>
<feature type="compositionally biased region" description="Basic and acidic residues" evidence="2">
    <location>
        <begin position="378"/>
        <end position="407"/>
    </location>
</feature>
<feature type="region of interest" description="Disordered" evidence="2">
    <location>
        <begin position="378"/>
        <end position="440"/>
    </location>
</feature>
<evidence type="ECO:0000256" key="1">
    <source>
        <dbReference type="PROSITE-ProRule" id="PRU00047"/>
    </source>
</evidence>
<dbReference type="InterPro" id="IPR019339">
    <property type="entry name" value="CIR_N_dom"/>
</dbReference>
<dbReference type="Gene3D" id="3.30.60.220">
    <property type="match status" value="1"/>
</dbReference>
<keyword evidence="4" id="KW-0347">Helicase</keyword>
<feature type="compositionally biased region" description="Basic and acidic residues" evidence="2">
    <location>
        <begin position="143"/>
        <end position="153"/>
    </location>
</feature>
<dbReference type="GO" id="GO:0008270">
    <property type="term" value="F:zinc ion binding"/>
    <property type="evidence" value="ECO:0007669"/>
    <property type="project" value="UniProtKB-KW"/>
</dbReference>
<dbReference type="CDD" id="cd23022">
    <property type="entry name" value="zf-HIT_DDX59"/>
    <property type="match status" value="1"/>
</dbReference>
<feature type="domain" description="CCHC-type" evidence="3">
    <location>
        <begin position="246"/>
        <end position="259"/>
    </location>
</feature>
<evidence type="ECO:0000259" key="3">
    <source>
        <dbReference type="PROSITE" id="PS50158"/>
    </source>
</evidence>
<evidence type="ECO:0000313" key="5">
    <source>
        <dbReference type="Proteomes" id="UP000237347"/>
    </source>
</evidence>
<dbReference type="Proteomes" id="UP000237347">
    <property type="component" value="Unassembled WGS sequence"/>
</dbReference>
<keyword evidence="5" id="KW-1185">Reference proteome</keyword>
<name>A0AAW0KAT9_QUESU</name>
<dbReference type="PANTHER" id="PTHR48453">
    <property type="entry name" value="CCHC-TYPE DOMAIN-CONTAINING PROTEIN"/>
    <property type="match status" value="1"/>
</dbReference>
<dbReference type="InterPro" id="IPR001878">
    <property type="entry name" value="Znf_CCHC"/>
</dbReference>
<keyword evidence="1" id="KW-0862">Zinc</keyword>
<feature type="compositionally biased region" description="Basic and acidic residues" evidence="2">
    <location>
        <begin position="456"/>
        <end position="489"/>
    </location>
</feature>
<comment type="caution">
    <text evidence="4">The sequence shown here is derived from an EMBL/GenBank/DDBJ whole genome shotgun (WGS) entry which is preliminary data.</text>
</comment>
<accession>A0AAW0KAT9</accession>
<dbReference type="EMBL" id="PKMF04000365">
    <property type="protein sequence ID" value="KAK7835726.1"/>
    <property type="molecule type" value="Genomic_DNA"/>
</dbReference>
<feature type="region of interest" description="Disordered" evidence="2">
    <location>
        <begin position="504"/>
        <end position="573"/>
    </location>
</feature>
<keyword evidence="1" id="KW-0863">Zinc-finger</keyword>
<protein>
    <submittedName>
        <fullName evidence="4">Dead-box atp-dependent rna helicase 41</fullName>
    </submittedName>
</protein>
<keyword evidence="4" id="KW-0547">Nucleotide-binding</keyword>
<proteinExistence type="predicted"/>
<keyword evidence="1" id="KW-0479">Metal-binding</keyword>
<gene>
    <name evidence="4" type="primary">RH41</name>
    <name evidence="4" type="ORF">CFP56_023199</name>
</gene>
<feature type="region of interest" description="Disordered" evidence="2">
    <location>
        <begin position="454"/>
        <end position="489"/>
    </location>
</feature>
<dbReference type="GO" id="GO:0004386">
    <property type="term" value="F:helicase activity"/>
    <property type="evidence" value="ECO:0007669"/>
    <property type="project" value="UniProtKB-KW"/>
</dbReference>
<feature type="region of interest" description="Disordered" evidence="2">
    <location>
        <begin position="117"/>
        <end position="153"/>
    </location>
</feature>
<feature type="region of interest" description="Disordered" evidence="2">
    <location>
        <begin position="35"/>
        <end position="86"/>
    </location>
</feature>
<dbReference type="PANTHER" id="PTHR48453:SF1">
    <property type="entry name" value="CCHC-TYPE DOMAIN-CONTAINING PROTEIN"/>
    <property type="match status" value="1"/>
</dbReference>
<dbReference type="Pfam" id="PF04438">
    <property type="entry name" value="zf-HIT"/>
    <property type="match status" value="1"/>
</dbReference>
<feature type="compositionally biased region" description="Basic and acidic residues" evidence="2">
    <location>
        <begin position="523"/>
        <end position="573"/>
    </location>
</feature>
<organism evidence="4 5">
    <name type="scientific">Quercus suber</name>
    <name type="common">Cork oak</name>
    <dbReference type="NCBI Taxonomy" id="58331"/>
    <lineage>
        <taxon>Eukaryota</taxon>
        <taxon>Viridiplantae</taxon>
        <taxon>Streptophyta</taxon>
        <taxon>Embryophyta</taxon>
        <taxon>Tracheophyta</taxon>
        <taxon>Spermatophyta</taxon>
        <taxon>Magnoliopsida</taxon>
        <taxon>eudicotyledons</taxon>
        <taxon>Gunneridae</taxon>
        <taxon>Pentapetalae</taxon>
        <taxon>rosids</taxon>
        <taxon>fabids</taxon>
        <taxon>Fagales</taxon>
        <taxon>Fagaceae</taxon>
        <taxon>Quercus</taxon>
    </lineage>
</organism>
<evidence type="ECO:0000313" key="4">
    <source>
        <dbReference type="EMBL" id="KAK7835726.1"/>
    </source>
</evidence>
<feature type="compositionally biased region" description="Acidic residues" evidence="2">
    <location>
        <begin position="419"/>
        <end position="435"/>
    </location>
</feature>
<dbReference type="InterPro" id="IPR007529">
    <property type="entry name" value="Znf_HIT"/>
</dbReference>
<keyword evidence="4" id="KW-0378">Hydrolase</keyword>
<evidence type="ECO:0000256" key="2">
    <source>
        <dbReference type="SAM" id="MobiDB-lite"/>
    </source>
</evidence>
<dbReference type="GO" id="GO:0003676">
    <property type="term" value="F:nucleic acid binding"/>
    <property type="evidence" value="ECO:0007669"/>
    <property type="project" value="InterPro"/>
</dbReference>
<dbReference type="SMART" id="SM01083">
    <property type="entry name" value="Cir_N"/>
    <property type="match status" value="1"/>
</dbReference>
<dbReference type="PROSITE" id="PS50158">
    <property type="entry name" value="ZF_CCHC"/>
    <property type="match status" value="1"/>
</dbReference>
<keyword evidence="4" id="KW-0067">ATP-binding</keyword>
<sequence length="573" mass="65431">MGTRSNFYKNPSLAYKKDFSLSSVLQNLRAYNIATGNAPLTEPPPPPPQRDEKKPCQKRRRNPKPQPDRNREIEENDGPMSHQDYIAKRRKEVSSVRVYEELTADVLETSNLGANLVGYESDESNSSECEEKQDPPTSGSINEFDRIKNRSEQRFPDPGEPVCVVCGRYGEYICNETDDDICSMECKAELLQILKLDKGSSSDRISDVSTSGVKGALPLPEFGEDTWDYNRHRWSKKRSSLCTYECWKCRRPGHLAEDCLVAEGQNKSGSISRDLLGLYRRCHQMGKNLSAANCNACRSSLTLATCLDCSNILCDKKGTGLSIIWGSVCCEDHFAWHRMNCLSAGVEDSAYIISRNAQKDNRKRWNVYNFDNREKVRRDEEAAAKEEQLKREQARKRDTEFRIERLRTARGLAPTVPEPEPEPEPAPEPEPEPAESEPKTGHINLFEGIRIFDPIKVSENKRGSEKDEFKKNKKMKKEEAPRVVGPEDEKYRLGYGVAGKGVKLPWYLERRSDDGNGESGGDGEVKKEEGKKSGKKTLEELREERFKRERREKERERALMAEKSRRDKGFSRR</sequence>